<dbReference type="Pfam" id="PF00474">
    <property type="entry name" value="SSF"/>
    <property type="match status" value="1"/>
</dbReference>
<dbReference type="Gene3D" id="1.20.1730.10">
    <property type="entry name" value="Sodium/glucose cotransporter"/>
    <property type="match status" value="1"/>
</dbReference>
<organism evidence="13 14">
    <name type="scientific">Limihaloglobus sulfuriphilus</name>
    <dbReference type="NCBI Taxonomy" id="1851148"/>
    <lineage>
        <taxon>Bacteria</taxon>
        <taxon>Pseudomonadati</taxon>
        <taxon>Planctomycetota</taxon>
        <taxon>Phycisphaerae</taxon>
        <taxon>Sedimentisphaerales</taxon>
        <taxon>Sedimentisphaeraceae</taxon>
        <taxon>Limihaloglobus</taxon>
    </lineage>
</organism>
<evidence type="ECO:0000256" key="4">
    <source>
        <dbReference type="ARBA" id="ARBA00022475"/>
    </source>
</evidence>
<keyword evidence="8" id="KW-0406">Ion transport</keyword>
<dbReference type="GO" id="GO:0015293">
    <property type="term" value="F:symporter activity"/>
    <property type="evidence" value="ECO:0007669"/>
    <property type="project" value="TreeGrafter"/>
</dbReference>
<feature type="transmembrane region" description="Helical" evidence="12">
    <location>
        <begin position="560"/>
        <end position="581"/>
    </location>
</feature>
<feature type="transmembrane region" description="Helical" evidence="12">
    <location>
        <begin position="154"/>
        <end position="173"/>
    </location>
</feature>
<feature type="transmembrane region" description="Helical" evidence="12">
    <location>
        <begin position="311"/>
        <end position="337"/>
    </location>
</feature>
<evidence type="ECO:0000313" key="13">
    <source>
        <dbReference type="EMBL" id="AQQ71051.1"/>
    </source>
</evidence>
<keyword evidence="14" id="KW-1185">Reference proteome</keyword>
<feature type="transmembrane region" description="Helical" evidence="12">
    <location>
        <begin position="232"/>
        <end position="249"/>
    </location>
</feature>
<keyword evidence="10" id="KW-0739">Sodium transport</keyword>
<name>A0A1Q2MEC2_9BACT</name>
<feature type="transmembrane region" description="Helical" evidence="12">
    <location>
        <begin position="120"/>
        <end position="148"/>
    </location>
</feature>
<evidence type="ECO:0000256" key="6">
    <source>
        <dbReference type="ARBA" id="ARBA00022989"/>
    </source>
</evidence>
<gene>
    <name evidence="13" type="primary">sglT_19</name>
    <name evidence="13" type="ORF">SMSP2_01415</name>
</gene>
<keyword evidence="3" id="KW-0813">Transport</keyword>
<comment type="similarity">
    <text evidence="2 11">Belongs to the sodium:solute symporter (SSF) (TC 2.A.21) family.</text>
</comment>
<keyword evidence="7" id="KW-0915">Sodium</keyword>
<keyword evidence="9 12" id="KW-0472">Membrane</keyword>
<feature type="transmembrane region" description="Helical" evidence="12">
    <location>
        <begin position="270"/>
        <end position="291"/>
    </location>
</feature>
<dbReference type="PANTHER" id="PTHR42985">
    <property type="entry name" value="SODIUM-COUPLED MONOCARBOXYLATE TRANSPORTER"/>
    <property type="match status" value="1"/>
</dbReference>
<dbReference type="EMBL" id="CP019646">
    <property type="protein sequence ID" value="AQQ71051.1"/>
    <property type="molecule type" value="Genomic_DNA"/>
</dbReference>
<feature type="transmembrane region" description="Helical" evidence="12">
    <location>
        <begin position="75"/>
        <end position="97"/>
    </location>
</feature>
<keyword evidence="4" id="KW-1003">Cell membrane</keyword>
<proteinExistence type="inferred from homology"/>
<evidence type="ECO:0000256" key="8">
    <source>
        <dbReference type="ARBA" id="ARBA00023065"/>
    </source>
</evidence>
<keyword evidence="5 12" id="KW-0812">Transmembrane</keyword>
<dbReference type="PANTHER" id="PTHR42985:SF40">
    <property type="entry name" value="LD47995P-RELATED"/>
    <property type="match status" value="1"/>
</dbReference>
<dbReference type="STRING" id="1851148.SMSP2_01415"/>
<evidence type="ECO:0000256" key="3">
    <source>
        <dbReference type="ARBA" id="ARBA00022448"/>
    </source>
</evidence>
<evidence type="ECO:0000256" key="1">
    <source>
        <dbReference type="ARBA" id="ARBA00004651"/>
    </source>
</evidence>
<dbReference type="GO" id="GO:0006814">
    <property type="term" value="P:sodium ion transport"/>
    <property type="evidence" value="ECO:0007669"/>
    <property type="project" value="UniProtKB-KW"/>
</dbReference>
<feature type="transmembrane region" description="Helical" evidence="12">
    <location>
        <begin position="6"/>
        <end position="25"/>
    </location>
</feature>
<feature type="transmembrane region" description="Helical" evidence="12">
    <location>
        <begin position="185"/>
        <end position="204"/>
    </location>
</feature>
<dbReference type="OrthoDB" id="9803348at2"/>
<evidence type="ECO:0000256" key="9">
    <source>
        <dbReference type="ARBA" id="ARBA00023136"/>
    </source>
</evidence>
<feature type="transmembrane region" description="Helical" evidence="12">
    <location>
        <begin position="375"/>
        <end position="400"/>
    </location>
</feature>
<dbReference type="InterPro" id="IPR051163">
    <property type="entry name" value="Sodium:Solute_Symporter_SSF"/>
</dbReference>
<dbReference type="AlphaFoldDB" id="A0A1Q2MEC2"/>
<evidence type="ECO:0000256" key="11">
    <source>
        <dbReference type="RuleBase" id="RU362091"/>
    </source>
</evidence>
<dbReference type="KEGG" id="pbas:SMSP2_01415"/>
<evidence type="ECO:0000256" key="5">
    <source>
        <dbReference type="ARBA" id="ARBA00022692"/>
    </source>
</evidence>
<feature type="transmembrane region" description="Helical" evidence="12">
    <location>
        <begin position="437"/>
        <end position="455"/>
    </location>
</feature>
<dbReference type="RefSeq" id="WP_146683268.1">
    <property type="nucleotide sequence ID" value="NZ_CP019646.1"/>
</dbReference>
<dbReference type="Proteomes" id="UP000188181">
    <property type="component" value="Chromosome"/>
</dbReference>
<evidence type="ECO:0000313" key="14">
    <source>
        <dbReference type="Proteomes" id="UP000188181"/>
    </source>
</evidence>
<feature type="transmembrane region" description="Helical" evidence="12">
    <location>
        <begin position="45"/>
        <end position="69"/>
    </location>
</feature>
<dbReference type="GO" id="GO:0005886">
    <property type="term" value="C:plasma membrane"/>
    <property type="evidence" value="ECO:0007669"/>
    <property type="project" value="UniProtKB-SubCell"/>
</dbReference>
<accession>A0A1Q2MEC2</accession>
<keyword evidence="6 12" id="KW-1133">Transmembrane helix</keyword>
<feature type="transmembrane region" description="Helical" evidence="12">
    <location>
        <begin position="475"/>
        <end position="497"/>
    </location>
</feature>
<sequence length="594" mass="65734">MDNTWLEYSVIAGYLLLLIAVSFVFKRLSTNKSDYFRSGCRGKWWLVGASCFMSCFSAWTFTGAAGVAFEAGWSAMIIFLANVVAFLVNAAFLAPWFRQLRVISPPEVIRNRFGEKTRQFYAWITVLTQMCFSALHLYGLAIFSSAVFGYDVQVIIFVIGFVVLFYSMLGGSWGIMASDFIQSSILMPMTILLAVLCMIKLGGIDGLFSKIKEAGLSADYKMFNEPQRFNSNYTYFWAFIILVKNVTAFNSLTNAQRFFSVKTGNEARKAALLTAVLMFIGSLIWFIPPMTARLMFPEAVNSIAIAKPAEASYAIAGMNLLPVGLTGLMVVAMFAATTSSMDSGLNRNSAVITNDIFPAVCRALRIKEPDEDSRVLLLVGRITTGLMGLMVMSIAYYFSIKDSKGIFQYMLDISAMLMVPLLTPMLLGLLVQRVPHWSCIFSVIVGFIVSAMGFFSGSESSLIQSVPFLKEPWLWQTKTAANFAASISAFYFTKLFWKSAGQAYREQVKEFFVRMKTPIDFAREVGVGNDSRQSRMVGRICLVIGAAVCFLMLLPNPWSFFGRFGILFVGGFVAAIGLLLISTSGESADDSVVK</sequence>
<dbReference type="PROSITE" id="PS50283">
    <property type="entry name" value="NA_SOLUT_SYMP_3"/>
    <property type="match status" value="1"/>
</dbReference>
<evidence type="ECO:0000256" key="7">
    <source>
        <dbReference type="ARBA" id="ARBA00023053"/>
    </source>
</evidence>
<evidence type="ECO:0000256" key="10">
    <source>
        <dbReference type="ARBA" id="ARBA00023201"/>
    </source>
</evidence>
<evidence type="ECO:0000256" key="2">
    <source>
        <dbReference type="ARBA" id="ARBA00006434"/>
    </source>
</evidence>
<dbReference type="InterPro" id="IPR001734">
    <property type="entry name" value="Na/solute_symporter"/>
</dbReference>
<evidence type="ECO:0000256" key="12">
    <source>
        <dbReference type="SAM" id="Phobius"/>
    </source>
</evidence>
<reference evidence="14" key="1">
    <citation type="submission" date="2017-02" db="EMBL/GenBank/DDBJ databases">
        <title>Comparative genomics and description of representatives of a novel lineage of planctomycetes thriving in anoxic sediments.</title>
        <authorList>
            <person name="Spring S."/>
            <person name="Bunk B."/>
            <person name="Sproer C."/>
        </authorList>
    </citation>
    <scope>NUCLEOTIDE SEQUENCE [LARGE SCALE GENOMIC DNA]</scope>
    <source>
        <strain evidence="14">SM-Chi-D1</strain>
    </source>
</reference>
<feature type="transmembrane region" description="Helical" evidence="12">
    <location>
        <begin position="536"/>
        <end position="554"/>
    </location>
</feature>
<dbReference type="InterPro" id="IPR038377">
    <property type="entry name" value="Na/Glc_symporter_sf"/>
</dbReference>
<comment type="subcellular location">
    <subcellularLocation>
        <location evidence="1">Cell membrane</location>
        <topology evidence="1">Multi-pass membrane protein</topology>
    </subcellularLocation>
</comment>
<feature type="transmembrane region" description="Helical" evidence="12">
    <location>
        <begin position="406"/>
        <end position="430"/>
    </location>
</feature>
<protein>
    <submittedName>
        <fullName evidence="13">Na(+)/glucose symporter</fullName>
    </submittedName>
</protein>